<dbReference type="SUPFAM" id="SSF51215">
    <property type="entry name" value="Regulatory protein AraC"/>
    <property type="match status" value="1"/>
</dbReference>
<reference evidence="5 6" key="1">
    <citation type="submission" date="2016-11" db="EMBL/GenBank/DDBJ databases">
        <authorList>
            <person name="Jaros S."/>
            <person name="Januszkiewicz K."/>
            <person name="Wedrychowicz H."/>
        </authorList>
    </citation>
    <scope>NUCLEOTIDE SEQUENCE [LARGE SCALE GENOMIC DNA]</scope>
    <source>
        <strain evidence="5 6">DSM 8605</strain>
    </source>
</reference>
<dbReference type="SMART" id="SM00342">
    <property type="entry name" value="HTH_ARAC"/>
    <property type="match status" value="1"/>
</dbReference>
<proteinExistence type="predicted"/>
<dbReference type="InterPro" id="IPR003313">
    <property type="entry name" value="AraC-bd"/>
</dbReference>
<evidence type="ECO:0000313" key="6">
    <source>
        <dbReference type="Proteomes" id="UP000184447"/>
    </source>
</evidence>
<dbReference type="GO" id="GO:0043565">
    <property type="term" value="F:sequence-specific DNA binding"/>
    <property type="evidence" value="ECO:0007669"/>
    <property type="project" value="InterPro"/>
</dbReference>
<accession>A0A1M5T3S2</accession>
<dbReference type="GO" id="GO:0003700">
    <property type="term" value="F:DNA-binding transcription factor activity"/>
    <property type="evidence" value="ECO:0007669"/>
    <property type="project" value="InterPro"/>
</dbReference>
<dbReference type="Proteomes" id="UP000184447">
    <property type="component" value="Unassembled WGS sequence"/>
</dbReference>
<dbReference type="InterPro" id="IPR018062">
    <property type="entry name" value="HTH_AraC-typ_CS"/>
</dbReference>
<dbReference type="PROSITE" id="PS00041">
    <property type="entry name" value="HTH_ARAC_FAMILY_1"/>
    <property type="match status" value="1"/>
</dbReference>
<dbReference type="InterPro" id="IPR037923">
    <property type="entry name" value="HTH-like"/>
</dbReference>
<dbReference type="PANTHER" id="PTHR43280:SF28">
    <property type="entry name" value="HTH-TYPE TRANSCRIPTIONAL ACTIVATOR RHAS"/>
    <property type="match status" value="1"/>
</dbReference>
<feature type="domain" description="HTH araC/xylS-type" evidence="4">
    <location>
        <begin position="184"/>
        <end position="282"/>
    </location>
</feature>
<dbReference type="PROSITE" id="PS01124">
    <property type="entry name" value="HTH_ARAC_FAMILY_2"/>
    <property type="match status" value="1"/>
</dbReference>
<dbReference type="InterPro" id="IPR014710">
    <property type="entry name" value="RmlC-like_jellyroll"/>
</dbReference>
<dbReference type="AlphaFoldDB" id="A0A1M5T3S2"/>
<evidence type="ECO:0000259" key="4">
    <source>
        <dbReference type="PROSITE" id="PS01124"/>
    </source>
</evidence>
<dbReference type="InterPro" id="IPR018060">
    <property type="entry name" value="HTH_AraC"/>
</dbReference>
<gene>
    <name evidence="5" type="ORF">SAMN02745207_01185</name>
</gene>
<evidence type="ECO:0000256" key="3">
    <source>
        <dbReference type="ARBA" id="ARBA00023163"/>
    </source>
</evidence>
<evidence type="ECO:0000313" key="5">
    <source>
        <dbReference type="EMBL" id="SHH45391.1"/>
    </source>
</evidence>
<dbReference type="STRING" id="1121316.SAMN02745207_01185"/>
<protein>
    <submittedName>
        <fullName evidence="5">AraC-type DNA-binding protein</fullName>
    </submittedName>
</protein>
<name>A0A1M5T3S2_9CLOT</name>
<dbReference type="Pfam" id="PF02311">
    <property type="entry name" value="AraC_binding"/>
    <property type="match status" value="1"/>
</dbReference>
<keyword evidence="2 5" id="KW-0238">DNA-binding</keyword>
<dbReference type="Pfam" id="PF12833">
    <property type="entry name" value="HTH_18"/>
    <property type="match status" value="1"/>
</dbReference>
<keyword evidence="1" id="KW-0805">Transcription regulation</keyword>
<evidence type="ECO:0000256" key="1">
    <source>
        <dbReference type="ARBA" id="ARBA00023015"/>
    </source>
</evidence>
<organism evidence="5 6">
    <name type="scientific">Clostridium grantii DSM 8605</name>
    <dbReference type="NCBI Taxonomy" id="1121316"/>
    <lineage>
        <taxon>Bacteria</taxon>
        <taxon>Bacillati</taxon>
        <taxon>Bacillota</taxon>
        <taxon>Clostridia</taxon>
        <taxon>Eubacteriales</taxon>
        <taxon>Clostridiaceae</taxon>
        <taxon>Clostridium</taxon>
    </lineage>
</organism>
<evidence type="ECO:0000256" key="2">
    <source>
        <dbReference type="ARBA" id="ARBA00023125"/>
    </source>
</evidence>
<sequence>MEPYLEKPLKKGNFQVRVSNSNFKGNFPKHWHSEMEIVHVNEGSIIITLNQEEYLLKKGDILIIGSNKIHSYQELYCENRIDMILFNYSILEELNKDYDSFKNLLPILQNNHLIKSEENPHIHKRLESQIRTLVEEFNNKEIGYKYIIMARLYEFVTILLRTLPKENYTVEEIKKIQKKTELLTKVNDYIHRNFMNEITLNQIANEVNYSTFYFTRVFKEYTGVGFKKYLIYYRLNKAREFLLEEDKTIVNVAYESGFNSIKTFNRVFKDYIGCNPTEYKRTIFEK</sequence>
<dbReference type="Gene3D" id="2.60.120.10">
    <property type="entry name" value="Jelly Rolls"/>
    <property type="match status" value="1"/>
</dbReference>
<dbReference type="Gene3D" id="1.10.10.60">
    <property type="entry name" value="Homeodomain-like"/>
    <property type="match status" value="2"/>
</dbReference>
<keyword evidence="3" id="KW-0804">Transcription</keyword>
<keyword evidence="6" id="KW-1185">Reference proteome</keyword>
<dbReference type="EMBL" id="FQXM01000005">
    <property type="protein sequence ID" value="SHH45391.1"/>
    <property type="molecule type" value="Genomic_DNA"/>
</dbReference>
<dbReference type="PANTHER" id="PTHR43280">
    <property type="entry name" value="ARAC-FAMILY TRANSCRIPTIONAL REGULATOR"/>
    <property type="match status" value="1"/>
</dbReference>
<dbReference type="OrthoDB" id="253601at2"/>
<dbReference type="InterPro" id="IPR009057">
    <property type="entry name" value="Homeodomain-like_sf"/>
</dbReference>
<dbReference type="RefSeq" id="WP_073337512.1">
    <property type="nucleotide sequence ID" value="NZ_FQXM01000005.1"/>
</dbReference>
<dbReference type="SUPFAM" id="SSF46689">
    <property type="entry name" value="Homeodomain-like"/>
    <property type="match status" value="2"/>
</dbReference>